<reference evidence="1 2" key="1">
    <citation type="submission" date="2017-09" db="EMBL/GenBank/DDBJ databases">
        <title>Depth-based differentiation of microbial function through sediment-hosted aquifers and enrichment of novel symbionts in the deep terrestrial subsurface.</title>
        <authorList>
            <person name="Probst A.J."/>
            <person name="Ladd B."/>
            <person name="Jarett J.K."/>
            <person name="Geller-Mcgrath D.E."/>
            <person name="Sieber C.M."/>
            <person name="Emerson J.B."/>
            <person name="Anantharaman K."/>
            <person name="Thomas B.C."/>
            <person name="Malmstrom R."/>
            <person name="Stieglmeier M."/>
            <person name="Klingl A."/>
            <person name="Woyke T."/>
            <person name="Ryan C.M."/>
            <person name="Banfield J.F."/>
        </authorList>
    </citation>
    <scope>NUCLEOTIDE SEQUENCE [LARGE SCALE GENOMIC DNA]</scope>
    <source>
        <strain evidence="1">CG11_big_fil_rev_8_21_14_0_20_36_20</strain>
    </source>
</reference>
<evidence type="ECO:0000313" key="1">
    <source>
        <dbReference type="EMBL" id="PIR06663.1"/>
    </source>
</evidence>
<comment type="caution">
    <text evidence="1">The sequence shown here is derived from an EMBL/GenBank/DDBJ whole genome shotgun (WGS) entry which is preliminary data.</text>
</comment>
<organism evidence="1 2">
    <name type="scientific">Candidatus Komeilibacteria bacterium CG11_big_fil_rev_8_21_14_0_20_36_20</name>
    <dbReference type="NCBI Taxonomy" id="1974477"/>
    <lineage>
        <taxon>Bacteria</taxon>
        <taxon>Candidatus Komeiliibacteriota</taxon>
    </lineage>
</organism>
<name>A0A2H0NCP2_9BACT</name>
<dbReference type="AlphaFoldDB" id="A0A2H0NCP2"/>
<proteinExistence type="predicted"/>
<sequence length="191" mass="21941">MSITNKIPAQVRDDVTEWLGTLRNVMGVQISPLSRFFNLIKGKENKMNDFKMFLAIGDAIADNIDFENADDKYLNDTIKMLEEEKSNVVKYEKQFIQESQRATAFYDKHLNNLKTIRSKRTCVQEKNKSVKPKEFTFPIGTKVKKITGDYTFSGIVIGTFTKLSGLQRYAVEDDRGVIHIYTAKNLALRKD</sequence>
<evidence type="ECO:0000313" key="2">
    <source>
        <dbReference type="Proteomes" id="UP000230564"/>
    </source>
</evidence>
<gene>
    <name evidence="1" type="ORF">COV55_02820</name>
</gene>
<accession>A0A2H0NCP2</accession>
<dbReference type="EMBL" id="PCWQ01000011">
    <property type="protein sequence ID" value="PIR06663.1"/>
    <property type="molecule type" value="Genomic_DNA"/>
</dbReference>
<protein>
    <submittedName>
        <fullName evidence="1">Uncharacterized protein</fullName>
    </submittedName>
</protein>
<dbReference type="Proteomes" id="UP000230564">
    <property type="component" value="Unassembled WGS sequence"/>
</dbReference>